<feature type="region of interest" description="Disordered" evidence="1">
    <location>
        <begin position="46"/>
        <end position="65"/>
    </location>
</feature>
<name>A0A3N6SIN8_BRACR</name>
<evidence type="ECO:0000256" key="1">
    <source>
        <dbReference type="SAM" id="MobiDB-lite"/>
    </source>
</evidence>
<evidence type="ECO:0000313" key="3">
    <source>
        <dbReference type="EMBL" id="KAF3601678.1"/>
    </source>
</evidence>
<dbReference type="AlphaFoldDB" id="A0A3N6SIN8"/>
<dbReference type="EMBL" id="QGKY02000246">
    <property type="protein sequence ID" value="KAF2584845.1"/>
    <property type="molecule type" value="Genomic_DNA"/>
</dbReference>
<reference evidence="3" key="1">
    <citation type="submission" date="2019-12" db="EMBL/GenBank/DDBJ databases">
        <title>Genome sequencing and annotation of Brassica cretica.</title>
        <authorList>
            <person name="Studholme D.J."/>
            <person name="Sarris P."/>
        </authorList>
    </citation>
    <scope>NUCLEOTIDE SEQUENCE</scope>
    <source>
        <strain evidence="3">PFS-109/04</strain>
        <tissue evidence="3">Leaf</tissue>
    </source>
</reference>
<sequence>MAVGKKHEQHNRLPLLTTQVPGSFTCLGCQSPDLYLPPVTNEKEVTHVEDSTATNAGSKDPTQRP</sequence>
<dbReference type="EMBL" id="QGKX02000004">
    <property type="protein sequence ID" value="KAF3601678.1"/>
    <property type="molecule type" value="Genomic_DNA"/>
</dbReference>
<evidence type="ECO:0000313" key="2">
    <source>
        <dbReference type="EMBL" id="KAF2584845.1"/>
    </source>
</evidence>
<accession>A0A3N6SIN8</accession>
<proteinExistence type="predicted"/>
<reference evidence="2" key="2">
    <citation type="submission" date="2019-12" db="EMBL/GenBank/DDBJ databases">
        <title>Genome sequencing and annotation of Brassica cretica.</title>
        <authorList>
            <person name="Studholme D.J."/>
            <person name="Sarris P.F."/>
        </authorList>
    </citation>
    <scope>NUCLEOTIDE SEQUENCE</scope>
    <source>
        <strain evidence="2">PFS-102/07</strain>
        <tissue evidence="2">Leaf</tissue>
    </source>
</reference>
<comment type="caution">
    <text evidence="2">The sequence shown here is derived from an EMBL/GenBank/DDBJ whole genome shotgun (WGS) entry which is preliminary data.</text>
</comment>
<gene>
    <name evidence="3" type="ORF">F2Q69_00034854</name>
    <name evidence="2" type="ORF">F2Q70_00035597</name>
</gene>
<dbReference type="Proteomes" id="UP000712600">
    <property type="component" value="Unassembled WGS sequence"/>
</dbReference>
<protein>
    <submittedName>
        <fullName evidence="2">Uncharacterized protein</fullName>
    </submittedName>
</protein>
<organism evidence="2">
    <name type="scientific">Brassica cretica</name>
    <name type="common">Mustard</name>
    <dbReference type="NCBI Taxonomy" id="69181"/>
    <lineage>
        <taxon>Eukaryota</taxon>
        <taxon>Viridiplantae</taxon>
        <taxon>Streptophyta</taxon>
        <taxon>Embryophyta</taxon>
        <taxon>Tracheophyta</taxon>
        <taxon>Spermatophyta</taxon>
        <taxon>Magnoliopsida</taxon>
        <taxon>eudicotyledons</taxon>
        <taxon>Gunneridae</taxon>
        <taxon>Pentapetalae</taxon>
        <taxon>rosids</taxon>
        <taxon>malvids</taxon>
        <taxon>Brassicales</taxon>
        <taxon>Brassicaceae</taxon>
        <taxon>Brassiceae</taxon>
        <taxon>Brassica</taxon>
    </lineage>
</organism>